<keyword evidence="1" id="KW-0479">Metal-binding</keyword>
<name>A0ABN6N4G9_9BACT</name>
<proteinExistence type="predicted"/>
<dbReference type="Gene3D" id="3.40.190.80">
    <property type="match status" value="1"/>
</dbReference>
<evidence type="ECO:0000256" key="1">
    <source>
        <dbReference type="ARBA" id="ARBA00022723"/>
    </source>
</evidence>
<dbReference type="SUPFAM" id="SSF56655">
    <property type="entry name" value="Carbohydrate phosphatase"/>
    <property type="match status" value="1"/>
</dbReference>
<dbReference type="PANTHER" id="PTHR20854:SF4">
    <property type="entry name" value="INOSITOL-1-MONOPHOSPHATASE-RELATED"/>
    <property type="match status" value="1"/>
</dbReference>
<keyword evidence="3" id="KW-0460">Magnesium</keyword>
<dbReference type="PROSITE" id="PS00629">
    <property type="entry name" value="IMP_1"/>
    <property type="match status" value="1"/>
</dbReference>
<keyword evidence="5" id="KW-1185">Reference proteome</keyword>
<dbReference type="EMBL" id="AP025592">
    <property type="protein sequence ID" value="BDG08064.1"/>
    <property type="molecule type" value="Genomic_DNA"/>
</dbReference>
<dbReference type="Pfam" id="PF00459">
    <property type="entry name" value="Inositol_P"/>
    <property type="match status" value="1"/>
</dbReference>
<keyword evidence="2" id="KW-0378">Hydrolase</keyword>
<dbReference type="PRINTS" id="PR00377">
    <property type="entry name" value="IMPHPHTASES"/>
</dbReference>
<dbReference type="InterPro" id="IPR000760">
    <property type="entry name" value="Inositol_monophosphatase-like"/>
</dbReference>
<dbReference type="PANTHER" id="PTHR20854">
    <property type="entry name" value="INOSITOL MONOPHOSPHATASE"/>
    <property type="match status" value="1"/>
</dbReference>
<sequence>MSDLDLARALDTARRAVEAASAAALAHFRAGVKVEVKPDRTPVTAADRDSEAAILKVIRPAFPEHGVLGEETGEHPGDGETRWIVDPIDGTRGFTRGGSFWGPLVACEHRGRIVAGAMAMPALGEVYWAAKGMGCFLQRGAEPPVRLQVSGIPAWGDATVSLGELHFLLGANLSPPIVRLTTSAAQARCYGDLAGCAMVLTGRAEAWIEAGVKIWDLAPLQILVEEAGGRFTDFSGKATVASGHCVASNGKVHDHVLAALRQGYDKLT</sequence>
<gene>
    <name evidence="4" type="ORF">AMPC_11770</name>
</gene>
<dbReference type="Gene3D" id="3.30.540.10">
    <property type="entry name" value="Fructose-1,6-Bisphosphatase, subunit A, domain 1"/>
    <property type="match status" value="1"/>
</dbReference>
<evidence type="ECO:0000256" key="3">
    <source>
        <dbReference type="ARBA" id="ARBA00022842"/>
    </source>
</evidence>
<reference evidence="5" key="1">
    <citation type="journal article" date="2022" name="Int. J. Syst. Evol. Microbiol.">
        <title>Anaeromyxobacter oryzae sp. nov., Anaeromyxobacter diazotrophicus sp. nov. and Anaeromyxobacter paludicola sp. nov., isolated from paddy soils.</title>
        <authorList>
            <person name="Itoh H."/>
            <person name="Xu Z."/>
            <person name="Mise K."/>
            <person name="Masuda Y."/>
            <person name="Ushijima N."/>
            <person name="Hayakawa C."/>
            <person name="Shiratori Y."/>
            <person name="Senoo K."/>
        </authorList>
    </citation>
    <scope>NUCLEOTIDE SEQUENCE [LARGE SCALE GENOMIC DNA]</scope>
    <source>
        <strain evidence="5">Red630</strain>
    </source>
</reference>
<protein>
    <submittedName>
        <fullName evidence="4">Histidinol-phosphatase</fullName>
    </submittedName>
</protein>
<dbReference type="InterPro" id="IPR020583">
    <property type="entry name" value="Inositol_monoP_metal-BS"/>
</dbReference>
<accession>A0ABN6N4G9</accession>
<evidence type="ECO:0000313" key="5">
    <source>
        <dbReference type="Proteomes" id="UP001162734"/>
    </source>
</evidence>
<evidence type="ECO:0000256" key="2">
    <source>
        <dbReference type="ARBA" id="ARBA00022801"/>
    </source>
</evidence>
<organism evidence="4 5">
    <name type="scientific">Anaeromyxobacter paludicola</name>
    <dbReference type="NCBI Taxonomy" id="2918171"/>
    <lineage>
        <taxon>Bacteria</taxon>
        <taxon>Pseudomonadati</taxon>
        <taxon>Myxococcota</taxon>
        <taxon>Myxococcia</taxon>
        <taxon>Myxococcales</taxon>
        <taxon>Cystobacterineae</taxon>
        <taxon>Anaeromyxobacteraceae</taxon>
        <taxon>Anaeromyxobacter</taxon>
    </lineage>
</organism>
<evidence type="ECO:0000313" key="4">
    <source>
        <dbReference type="EMBL" id="BDG08064.1"/>
    </source>
</evidence>
<dbReference type="RefSeq" id="WP_248345200.1">
    <property type="nucleotide sequence ID" value="NZ_AP025592.1"/>
</dbReference>
<dbReference type="Proteomes" id="UP001162734">
    <property type="component" value="Chromosome"/>
</dbReference>